<dbReference type="Gene3D" id="3.30.56.10">
    <property type="match status" value="1"/>
</dbReference>
<sequence>MPTIGIRKAIIDKHFGKIYSEEEFAELCFDYGLELDEVTSERIAVEKERGEKAAEDLCDEEVYKIELPANRYDLLAIEGLSRAMRIFLNEIPQPKYEIASVSKKERLIVLPETE</sequence>
<evidence type="ECO:0000313" key="3">
    <source>
        <dbReference type="WBParaSite" id="PgR034_g037_t03"/>
    </source>
</evidence>
<protein>
    <submittedName>
        <fullName evidence="3">Phenylalanine--tRNA ligase beta subunit</fullName>
    </submittedName>
</protein>
<keyword evidence="2" id="KW-1185">Reference proteome</keyword>
<dbReference type="WBParaSite" id="PgR034_g037_t03">
    <property type="protein sequence ID" value="PgR034_g037_t03"/>
    <property type="gene ID" value="PgR034_g037"/>
</dbReference>
<organism evidence="2 3">
    <name type="scientific">Parascaris univalens</name>
    <name type="common">Nematode worm</name>
    <dbReference type="NCBI Taxonomy" id="6257"/>
    <lineage>
        <taxon>Eukaryota</taxon>
        <taxon>Metazoa</taxon>
        <taxon>Ecdysozoa</taxon>
        <taxon>Nematoda</taxon>
        <taxon>Chromadorea</taxon>
        <taxon>Rhabditida</taxon>
        <taxon>Spirurina</taxon>
        <taxon>Ascaridomorpha</taxon>
        <taxon>Ascaridoidea</taxon>
        <taxon>Ascarididae</taxon>
        <taxon>Parascaris</taxon>
    </lineage>
</organism>
<dbReference type="InterPro" id="IPR045060">
    <property type="entry name" value="Phe-tRNA-ligase_IIc_bsu"/>
</dbReference>
<name>A0A915BCA7_PARUN</name>
<dbReference type="InterPro" id="IPR009061">
    <property type="entry name" value="DNA-bd_dom_put_sf"/>
</dbReference>
<accession>A0A915BCA7</accession>
<dbReference type="PANTHER" id="PTHR10947:SF0">
    <property type="entry name" value="PHENYLALANINE--TRNA LIGASE BETA SUBUNIT"/>
    <property type="match status" value="1"/>
</dbReference>
<dbReference type="InterPro" id="IPR040659">
    <property type="entry name" value="PhetRS_B1"/>
</dbReference>
<proteinExistence type="predicted"/>
<dbReference type="SUPFAM" id="SSF46955">
    <property type="entry name" value="Putative DNA-binding domain"/>
    <property type="match status" value="1"/>
</dbReference>
<evidence type="ECO:0000313" key="2">
    <source>
        <dbReference type="Proteomes" id="UP000887569"/>
    </source>
</evidence>
<dbReference type="PANTHER" id="PTHR10947">
    <property type="entry name" value="PHENYLALANYL-TRNA SYNTHETASE BETA CHAIN AND LEUCINE-RICH REPEAT-CONTAINING PROTEIN 47"/>
    <property type="match status" value="1"/>
</dbReference>
<dbReference type="Proteomes" id="UP000887569">
    <property type="component" value="Unplaced"/>
</dbReference>
<dbReference type="Pfam" id="PF18262">
    <property type="entry name" value="PhetRS_B1"/>
    <property type="match status" value="1"/>
</dbReference>
<dbReference type="AlphaFoldDB" id="A0A915BCA7"/>
<feature type="domain" description="Phenylalanine--tRNA ligase beta subunit B1" evidence="1">
    <location>
        <begin position="1"/>
        <end position="89"/>
    </location>
</feature>
<reference evidence="3" key="1">
    <citation type="submission" date="2022-11" db="UniProtKB">
        <authorList>
            <consortium name="WormBaseParasite"/>
        </authorList>
    </citation>
    <scope>IDENTIFICATION</scope>
</reference>
<dbReference type="GO" id="GO:0004826">
    <property type="term" value="F:phenylalanine-tRNA ligase activity"/>
    <property type="evidence" value="ECO:0007669"/>
    <property type="project" value="InterPro"/>
</dbReference>
<dbReference type="GO" id="GO:0009328">
    <property type="term" value="C:phenylalanine-tRNA ligase complex"/>
    <property type="evidence" value="ECO:0007669"/>
    <property type="project" value="TreeGrafter"/>
</dbReference>
<dbReference type="GO" id="GO:0006432">
    <property type="term" value="P:phenylalanyl-tRNA aminoacylation"/>
    <property type="evidence" value="ECO:0007669"/>
    <property type="project" value="InterPro"/>
</dbReference>
<evidence type="ECO:0000259" key="1">
    <source>
        <dbReference type="Pfam" id="PF18262"/>
    </source>
</evidence>